<proteinExistence type="predicted"/>
<dbReference type="Pfam" id="PF05048">
    <property type="entry name" value="NosD"/>
    <property type="match status" value="1"/>
</dbReference>
<dbReference type="InterPro" id="IPR012334">
    <property type="entry name" value="Pectin_lyas_fold"/>
</dbReference>
<name>A0ABM6WAY9_9BACT</name>
<dbReference type="RefSeq" id="WP_119077405.1">
    <property type="nucleotide sequence ID" value="NZ_CP029600.1"/>
</dbReference>
<dbReference type="InterPro" id="IPR011050">
    <property type="entry name" value="Pectin_lyase_fold/virulence"/>
</dbReference>
<evidence type="ECO:0000259" key="1">
    <source>
        <dbReference type="Pfam" id="PF05048"/>
    </source>
</evidence>
<feature type="domain" description="Periplasmic copper-binding protein NosD beta helix" evidence="1">
    <location>
        <begin position="140"/>
        <end position="219"/>
    </location>
</feature>
<dbReference type="EMBL" id="CP029600">
    <property type="protein sequence ID" value="AWO01190.1"/>
    <property type="molecule type" value="Genomic_DNA"/>
</dbReference>
<protein>
    <recommendedName>
        <fullName evidence="1">Periplasmic copper-binding protein NosD beta helix domain-containing protein</fullName>
    </recommendedName>
</protein>
<sequence>MPSVKVFFAGTQLPSKAPSTGNGRKQVFQVKNAVELIAAAKQYKDGDVIYLGPGMFDFTEASVLEFPLKVVLQGTYDLKTQTGTTVFTGRLGHQPVIKLTGKGSKFLNIRMKGPDTSRRTEQMMKLYQTNEYYSIPNSRGISVMGDDITVSGCEFFGWSEAAIYIDEAKGVEVMNNYIHHNQREGLGYGVCLNKSSARIYYNYFDWNRHDIAGTGRTGTCFDAQYNMVGAHKSSHSFDMHKIMDESIRKEIAGDTIIIKNNWVYVKDQEFVRISGATRFYVSIENNQMVNLEKKPIKILRATGREKVVGNRQLKNNAWVKNIKRGDIQ</sequence>
<dbReference type="SUPFAM" id="SSF51126">
    <property type="entry name" value="Pectin lyase-like"/>
    <property type="match status" value="1"/>
</dbReference>
<evidence type="ECO:0000313" key="3">
    <source>
        <dbReference type="Proteomes" id="UP000246099"/>
    </source>
</evidence>
<accession>A0ABM6WAY9</accession>
<dbReference type="InterPro" id="IPR007742">
    <property type="entry name" value="NosD_dom"/>
</dbReference>
<evidence type="ECO:0000313" key="2">
    <source>
        <dbReference type="EMBL" id="AWO01190.1"/>
    </source>
</evidence>
<gene>
    <name evidence="2" type="ORF">DLD77_05535</name>
</gene>
<reference evidence="2 3" key="1">
    <citation type="submission" date="2018-05" db="EMBL/GenBank/DDBJ databases">
        <title>Chitinophaga sp. nov., isolated from rhizosphere soil of Alhagi.</title>
        <authorList>
            <person name="Liu Y."/>
        </authorList>
    </citation>
    <scope>NUCLEOTIDE SEQUENCE [LARGE SCALE GENOMIC DNA]</scope>
    <source>
        <strain evidence="2 3">T22</strain>
    </source>
</reference>
<keyword evidence="3" id="KW-1185">Reference proteome</keyword>
<dbReference type="Proteomes" id="UP000246099">
    <property type="component" value="Chromosome"/>
</dbReference>
<organism evidence="2 3">
    <name type="scientific">Chitinophaga alhagiae</name>
    <dbReference type="NCBI Taxonomy" id="2203219"/>
    <lineage>
        <taxon>Bacteria</taxon>
        <taxon>Pseudomonadati</taxon>
        <taxon>Bacteroidota</taxon>
        <taxon>Chitinophagia</taxon>
        <taxon>Chitinophagales</taxon>
        <taxon>Chitinophagaceae</taxon>
        <taxon>Chitinophaga</taxon>
    </lineage>
</organism>
<dbReference type="Gene3D" id="2.160.20.10">
    <property type="entry name" value="Single-stranded right-handed beta-helix, Pectin lyase-like"/>
    <property type="match status" value="1"/>
</dbReference>